<feature type="transmembrane region" description="Helical" evidence="2">
    <location>
        <begin position="71"/>
        <end position="90"/>
    </location>
</feature>
<evidence type="ECO:0000313" key="3">
    <source>
        <dbReference type="EMBL" id="NMK38232.1"/>
    </source>
</evidence>
<evidence type="ECO:0000256" key="2">
    <source>
        <dbReference type="SAM" id="Phobius"/>
    </source>
</evidence>
<comment type="caution">
    <text evidence="3">The sequence shown here is derived from an EMBL/GenBank/DDBJ whole genome shotgun (WGS) entry which is preliminary data.</text>
</comment>
<gene>
    <name evidence="3" type="ORF">HG933_02285</name>
</gene>
<keyword evidence="2" id="KW-0812">Transmembrane</keyword>
<dbReference type="Proteomes" id="UP000536773">
    <property type="component" value="Unassembled WGS sequence"/>
</dbReference>
<evidence type="ECO:0000313" key="4">
    <source>
        <dbReference type="Proteomes" id="UP000536773"/>
    </source>
</evidence>
<name>A0A848EQZ6_MEGEL</name>
<reference evidence="3 4" key="1">
    <citation type="submission" date="2020-04" db="EMBL/GenBank/DDBJ databases">
        <authorList>
            <person name="Hitch T.C.A."/>
            <person name="Wylensek D."/>
            <person name="Clavel T."/>
        </authorList>
    </citation>
    <scope>NUCLEOTIDE SEQUENCE [LARGE SCALE GENOMIC DNA]</scope>
    <source>
        <strain evidence="3 4">WCA-386-APC-2A</strain>
    </source>
</reference>
<evidence type="ECO:0000256" key="1">
    <source>
        <dbReference type="SAM" id="Coils"/>
    </source>
</evidence>
<proteinExistence type="predicted"/>
<dbReference type="RefSeq" id="WP_169013144.1">
    <property type="nucleotide sequence ID" value="NZ_JABBJH010000002.1"/>
</dbReference>
<keyword evidence="1" id="KW-0175">Coiled coil</keyword>
<accession>A0A848EQZ6</accession>
<sequence length="91" mass="10469">MNDELTTAILNKLNTIEARQTKQDEVLRTISERIARLEARLDMHDEKLKENEESVDDLEEIKNKGMGAKNVVLWGISVALSLLAIFHEFFK</sequence>
<keyword evidence="2" id="KW-0472">Membrane</keyword>
<feature type="coiled-coil region" evidence="1">
    <location>
        <begin position="27"/>
        <end position="64"/>
    </location>
</feature>
<organism evidence="3 4">
    <name type="scientific">Megasphaera elsdenii</name>
    <dbReference type="NCBI Taxonomy" id="907"/>
    <lineage>
        <taxon>Bacteria</taxon>
        <taxon>Bacillati</taxon>
        <taxon>Bacillota</taxon>
        <taxon>Negativicutes</taxon>
        <taxon>Veillonellales</taxon>
        <taxon>Veillonellaceae</taxon>
        <taxon>Megasphaera</taxon>
    </lineage>
</organism>
<dbReference type="AlphaFoldDB" id="A0A848EQZ6"/>
<dbReference type="EMBL" id="JABBJH010000002">
    <property type="protein sequence ID" value="NMK38232.1"/>
    <property type="molecule type" value="Genomic_DNA"/>
</dbReference>
<protein>
    <submittedName>
        <fullName evidence="3">Uncharacterized protein</fullName>
    </submittedName>
</protein>
<keyword evidence="2" id="KW-1133">Transmembrane helix</keyword>